<dbReference type="EMBL" id="CAKJTI010000007">
    <property type="protein sequence ID" value="CAG9612688.1"/>
    <property type="molecule type" value="Genomic_DNA"/>
</dbReference>
<protein>
    <submittedName>
        <fullName evidence="1">Uncharacterized protein</fullName>
    </submittedName>
</protein>
<reference evidence="1 2" key="1">
    <citation type="submission" date="2021-10" db="EMBL/GenBank/DDBJ databases">
        <authorList>
            <person name="Criscuolo A."/>
        </authorList>
    </citation>
    <scope>NUCLEOTIDE SEQUENCE [LARGE SCALE GENOMIC DNA]</scope>
    <source>
        <strain evidence="2">CIP 111899</strain>
    </source>
</reference>
<keyword evidence="2" id="KW-1185">Reference proteome</keyword>
<organism evidence="1 2">
    <name type="scientific">Bacillus rhizoplanae</name>
    <dbReference type="NCBI Taxonomy" id="2880966"/>
    <lineage>
        <taxon>Bacteria</taxon>
        <taxon>Bacillati</taxon>
        <taxon>Bacillota</taxon>
        <taxon>Bacilli</taxon>
        <taxon>Bacillales</taxon>
        <taxon>Bacillaceae</taxon>
        <taxon>Bacillus</taxon>
    </lineage>
</organism>
<evidence type="ECO:0000313" key="2">
    <source>
        <dbReference type="Proteomes" id="UP000789423"/>
    </source>
</evidence>
<name>A0ABM8YAD9_9BACI</name>
<accession>A0ABM8YAD9</accession>
<comment type="caution">
    <text evidence="1">The sequence shown here is derived from an EMBL/GenBank/DDBJ whole genome shotgun (WGS) entry which is preliminary data.</text>
</comment>
<gene>
    <name evidence="1" type="ORF">BACCIP111899_01865</name>
</gene>
<proteinExistence type="predicted"/>
<dbReference type="Proteomes" id="UP000789423">
    <property type="component" value="Unassembled WGS sequence"/>
</dbReference>
<sequence>MNSFFIDIYKAQPSQLFLNNDKIMKLQQFCSPPAFALYAPLPIKQLDDKIIFTDGHTRAYLYWQANIKEIPVYWDDDPLHYDLYKLCVDWCLTEKIFHIGHLQNRILPHSQYETQWIKRCINAEKSMINYTLF</sequence>
<dbReference type="RefSeq" id="WP_230574829.1">
    <property type="nucleotide sequence ID" value="NZ_CAKJTI010000007.1"/>
</dbReference>
<evidence type="ECO:0000313" key="1">
    <source>
        <dbReference type="EMBL" id="CAG9612688.1"/>
    </source>
</evidence>